<feature type="region of interest" description="Disordered" evidence="1">
    <location>
        <begin position="206"/>
        <end position="475"/>
    </location>
</feature>
<reference evidence="2" key="1">
    <citation type="submission" date="2015-04" db="EMBL/GenBank/DDBJ databases">
        <title>The genome sequence of the plant pathogenic Rhizarian Plasmodiophora brassicae reveals insights in its biotrophic life cycle and the origin of chitin synthesis.</title>
        <authorList>
            <person name="Schwelm A."/>
            <person name="Fogelqvist J."/>
            <person name="Knaust A."/>
            <person name="Julke S."/>
            <person name="Lilja T."/>
            <person name="Dhandapani V."/>
            <person name="Bonilla-Rosso G."/>
            <person name="Karlsson M."/>
            <person name="Shevchenko A."/>
            <person name="Choi S.R."/>
            <person name="Kim H.G."/>
            <person name="Park J.Y."/>
            <person name="Lim Y.P."/>
            <person name="Ludwig-Muller J."/>
            <person name="Dixelius C."/>
        </authorList>
    </citation>
    <scope>NUCLEOTIDE SEQUENCE</scope>
    <source>
        <tissue evidence="2">Potato root galls</tissue>
    </source>
</reference>
<proteinExistence type="predicted"/>
<dbReference type="AlphaFoldDB" id="A0A0H5R985"/>
<feature type="compositionally biased region" description="Low complexity" evidence="1">
    <location>
        <begin position="462"/>
        <end position="472"/>
    </location>
</feature>
<feature type="compositionally biased region" description="Basic and acidic residues" evidence="1">
    <location>
        <begin position="210"/>
        <end position="229"/>
    </location>
</feature>
<feature type="compositionally biased region" description="Low complexity" evidence="1">
    <location>
        <begin position="43"/>
        <end position="56"/>
    </location>
</feature>
<sequence>MCSTMSSPLTIEQRLDRLFASSSGKEGSNHTSDPHGGILDWRPPSASVAPSKSSQPLMKKARHRLKPEEPKSVDEEAVARLKIAEDYQVSKIFAEMGDLGGGALSPVIHDGCARSREFISAHQKTTFAEALKIAQMSCPKLELDDDSSGLEDSDEEGQLVDKDAVPPAPEVGVPGGSVCAPLPDEMPVATSTVRADKTHLDRQTVQLLSKSEHAPEDIRRSVHHSRDVSPMDTDPIPKASRSLNRIDRFNSAYDETSHRQVYEDRPSTRTEKYNDFRDKESDRRRSCGRDRSDSYHDSKERFSHHDGRKTAHDDRDPIRDERGSSRRDERHYSRDDRNSDGDDRRDSRGSMRHSSSDRRSPTRDDKGRDHDRSRNSSNNIRRSISPGRRHQSDDRSSVRRRSGLDLPPVPPRPRSAPLSAETQGSAPSVSSKFGISSSPANICSSASPSVGIPMESPTVGHSNQSQQVQQSSKWKDAVKLKRLADRMKKEAPLSEGWSKKQEMYMSAGLKFLEAAEMYSCVHSYQNTAQYFGNIIHIYKNAGCRYNASIGYECCAAALYRATQVKRKDFTVQANQLLSHVKAHQARNAASANPNSPAIESDISLSLPPKLADMLASYLRHSKCAWDYMDDWDKAKAHRPDPEILTKYNLEVLVSLEDIHMQSFVSHVRRALSSAFTS</sequence>
<feature type="compositionally biased region" description="Acidic residues" evidence="1">
    <location>
        <begin position="143"/>
        <end position="158"/>
    </location>
</feature>
<feature type="compositionally biased region" description="Polar residues" evidence="1">
    <location>
        <begin position="421"/>
        <end position="434"/>
    </location>
</feature>
<evidence type="ECO:0000313" key="2">
    <source>
        <dbReference type="EMBL" id="CRZ10316.1"/>
    </source>
</evidence>
<feature type="compositionally biased region" description="Polar residues" evidence="1">
    <location>
        <begin position="1"/>
        <end position="10"/>
    </location>
</feature>
<feature type="region of interest" description="Disordered" evidence="1">
    <location>
        <begin position="142"/>
        <end position="166"/>
    </location>
</feature>
<organism evidence="2">
    <name type="scientific">Spongospora subterranea</name>
    <dbReference type="NCBI Taxonomy" id="70186"/>
    <lineage>
        <taxon>Eukaryota</taxon>
        <taxon>Sar</taxon>
        <taxon>Rhizaria</taxon>
        <taxon>Endomyxa</taxon>
        <taxon>Phytomyxea</taxon>
        <taxon>Plasmodiophorida</taxon>
        <taxon>Plasmodiophoridae</taxon>
        <taxon>Spongospora</taxon>
    </lineage>
</organism>
<feature type="compositionally biased region" description="Basic and acidic residues" evidence="1">
    <location>
        <begin position="255"/>
        <end position="374"/>
    </location>
</feature>
<feature type="compositionally biased region" description="Polar residues" evidence="1">
    <location>
        <begin position="20"/>
        <end position="31"/>
    </location>
</feature>
<feature type="region of interest" description="Disordered" evidence="1">
    <location>
        <begin position="1"/>
        <end position="71"/>
    </location>
</feature>
<feature type="compositionally biased region" description="Low complexity" evidence="1">
    <location>
        <begin position="435"/>
        <end position="449"/>
    </location>
</feature>
<evidence type="ECO:0000256" key="1">
    <source>
        <dbReference type="SAM" id="MobiDB-lite"/>
    </source>
</evidence>
<feature type="compositionally biased region" description="Low complexity" evidence="1">
    <location>
        <begin position="375"/>
        <end position="385"/>
    </location>
</feature>
<name>A0A0H5R985_9EUKA</name>
<accession>A0A0H5R985</accession>
<protein>
    <submittedName>
        <fullName evidence="2">Uncharacterized protein</fullName>
    </submittedName>
</protein>
<dbReference type="EMBL" id="HACM01009874">
    <property type="protein sequence ID" value="CRZ10316.1"/>
    <property type="molecule type" value="Transcribed_RNA"/>
</dbReference>